<proteinExistence type="inferred from homology"/>
<evidence type="ECO:0000256" key="6">
    <source>
        <dbReference type="ARBA" id="ARBA00023242"/>
    </source>
</evidence>
<keyword evidence="4 9" id="KW-0238">DNA-binding</keyword>
<comment type="caution">
    <text evidence="9">The sequence shown here is derived from an EMBL/GenBank/DDBJ whole genome shotgun (WGS) entry which is preliminary data.</text>
</comment>
<dbReference type="OrthoDB" id="10031051at2759"/>
<evidence type="ECO:0000313" key="10">
    <source>
        <dbReference type="Proteomes" id="UP001152320"/>
    </source>
</evidence>
<dbReference type="InterPro" id="IPR019525">
    <property type="entry name" value="Nrf1_NLS/DNA-bd_dimer"/>
</dbReference>
<feature type="domain" description="Nuclear respiratory factor 1 NLS/DNA-binding dimerisation" evidence="8">
    <location>
        <begin position="41"/>
        <end position="251"/>
    </location>
</feature>
<comment type="subcellular location">
    <subcellularLocation>
        <location evidence="1">Nucleus</location>
    </subcellularLocation>
</comment>
<dbReference type="GO" id="GO:0003677">
    <property type="term" value="F:DNA binding"/>
    <property type="evidence" value="ECO:0007669"/>
    <property type="project" value="UniProtKB-KW"/>
</dbReference>
<evidence type="ECO:0000256" key="2">
    <source>
        <dbReference type="ARBA" id="ARBA00005713"/>
    </source>
</evidence>
<evidence type="ECO:0000256" key="4">
    <source>
        <dbReference type="ARBA" id="ARBA00023125"/>
    </source>
</evidence>
<name>A0A9Q1HH70_HOLLE</name>
<keyword evidence="6" id="KW-0539">Nucleus</keyword>
<feature type="region of interest" description="Disordered" evidence="7">
    <location>
        <begin position="1"/>
        <end position="22"/>
    </location>
</feature>
<dbReference type="EMBL" id="JAIZAY010000002">
    <property type="protein sequence ID" value="KAJ8046439.1"/>
    <property type="molecule type" value="Genomic_DNA"/>
</dbReference>
<dbReference type="GO" id="GO:0006357">
    <property type="term" value="P:regulation of transcription by RNA polymerase II"/>
    <property type="evidence" value="ECO:0007669"/>
    <property type="project" value="InterPro"/>
</dbReference>
<keyword evidence="3" id="KW-0805">Transcription regulation</keyword>
<organism evidence="9 10">
    <name type="scientific">Holothuria leucospilota</name>
    <name type="common">Black long sea cucumber</name>
    <name type="synonym">Mertensiothuria leucospilota</name>
    <dbReference type="NCBI Taxonomy" id="206669"/>
    <lineage>
        <taxon>Eukaryota</taxon>
        <taxon>Metazoa</taxon>
        <taxon>Echinodermata</taxon>
        <taxon>Eleutherozoa</taxon>
        <taxon>Echinozoa</taxon>
        <taxon>Holothuroidea</taxon>
        <taxon>Aspidochirotacea</taxon>
        <taxon>Aspidochirotida</taxon>
        <taxon>Holothuriidae</taxon>
        <taxon>Holothuria</taxon>
    </lineage>
</organism>
<dbReference type="PANTHER" id="PTHR20338">
    <property type="entry name" value="NUCLEAR RESPIRATORY FACTOR 1"/>
    <property type="match status" value="1"/>
</dbReference>
<keyword evidence="5" id="KW-0804">Transcription</keyword>
<evidence type="ECO:0000259" key="8">
    <source>
        <dbReference type="Pfam" id="PF10491"/>
    </source>
</evidence>
<evidence type="ECO:0000256" key="5">
    <source>
        <dbReference type="ARBA" id="ARBA00023163"/>
    </source>
</evidence>
<accession>A0A9Q1HH70</accession>
<sequence length="496" mass="53790">MMSINTEDVSEPSSPDTPFDDTDLLNPAVNDDVTAQLAAAGPIGVAAAAAIATGKKRKRPHSFETNPSIRKRIQKRLLRKLKNVIDEYTTRVGQQAVVLCCTPGKTDNNFKVFGAAPLENVIRQAKGMLMNELQEALNHQAPKLDRDNSNQFELPPLVIEGIPTPVDKMTQAQLRAFIPLMLKYSTGRGKPGWGKESCRPVWWPSDLPWANVRSDVRSEEDKNKVSWTHALRTIVKNCYKHHAREDLLPEFNEDKEKDQQLQHANLLPTHTVVQTVPNEDGTFSLIQVDTGSTVATLTDVSQLQAMQGIQLQPIQIQQQSASQGVQTLAEVAATQQGVVAQVSQSVPVTVQLTGHQRVATLATATLPAGTQIMLSNGTVGTISAMSEGIVIPTQVYQTVTQVETSEGTVMQPIQMQGGQVVTTTQAGAQIATIANGTAAQTLKIEHDVAQNSHSTEHHSEDNTQVIAMPMVAQQPATSQATVEVSQATVEVVPMDH</sequence>
<keyword evidence="10" id="KW-1185">Reference proteome</keyword>
<dbReference type="Pfam" id="PF10491">
    <property type="entry name" value="Nrf1_DNA-bind"/>
    <property type="match status" value="1"/>
</dbReference>
<dbReference type="InterPro" id="IPR039142">
    <property type="entry name" value="NRF1/Ewg"/>
</dbReference>
<dbReference type="AlphaFoldDB" id="A0A9Q1HH70"/>
<protein>
    <submittedName>
        <fullName evidence="9">DNA-binding protein P3A2</fullName>
    </submittedName>
</protein>
<dbReference type="GO" id="GO:0003700">
    <property type="term" value="F:DNA-binding transcription factor activity"/>
    <property type="evidence" value="ECO:0007669"/>
    <property type="project" value="InterPro"/>
</dbReference>
<evidence type="ECO:0000256" key="3">
    <source>
        <dbReference type="ARBA" id="ARBA00023015"/>
    </source>
</evidence>
<evidence type="ECO:0000256" key="7">
    <source>
        <dbReference type="SAM" id="MobiDB-lite"/>
    </source>
</evidence>
<comment type="similarity">
    <text evidence="2">Belongs to the NRF1/Ewg family.</text>
</comment>
<evidence type="ECO:0000256" key="1">
    <source>
        <dbReference type="ARBA" id="ARBA00004123"/>
    </source>
</evidence>
<dbReference type="Proteomes" id="UP001152320">
    <property type="component" value="Chromosome 2"/>
</dbReference>
<dbReference type="GO" id="GO:0005634">
    <property type="term" value="C:nucleus"/>
    <property type="evidence" value="ECO:0007669"/>
    <property type="project" value="UniProtKB-SubCell"/>
</dbReference>
<evidence type="ECO:0000313" key="9">
    <source>
        <dbReference type="EMBL" id="KAJ8046439.1"/>
    </source>
</evidence>
<gene>
    <name evidence="9" type="ORF">HOLleu_05110</name>
</gene>
<reference evidence="9" key="1">
    <citation type="submission" date="2021-10" db="EMBL/GenBank/DDBJ databases">
        <title>Tropical sea cucumber genome reveals ecological adaptation and Cuvierian tubules defense mechanism.</title>
        <authorList>
            <person name="Chen T."/>
        </authorList>
    </citation>
    <scope>NUCLEOTIDE SEQUENCE</scope>
    <source>
        <strain evidence="9">Nanhai2018</strain>
        <tissue evidence="9">Muscle</tissue>
    </source>
</reference>